<dbReference type="AlphaFoldDB" id="A0AAV6TRW1"/>
<feature type="domain" description="Peptidase S1" evidence="5">
    <location>
        <begin position="105"/>
        <end position="268"/>
    </location>
</feature>
<dbReference type="SMART" id="SM00020">
    <property type="entry name" value="Tryp_SPc"/>
    <property type="match status" value="1"/>
</dbReference>
<dbReference type="CDD" id="cd00190">
    <property type="entry name" value="Tryp_SPc"/>
    <property type="match status" value="1"/>
</dbReference>
<gene>
    <name evidence="6" type="ORF">JTE90_028719</name>
</gene>
<evidence type="ECO:0000313" key="7">
    <source>
        <dbReference type="Proteomes" id="UP000827092"/>
    </source>
</evidence>
<evidence type="ECO:0000259" key="5">
    <source>
        <dbReference type="PROSITE" id="PS50240"/>
    </source>
</evidence>
<keyword evidence="3" id="KW-0325">Glycoprotein</keyword>
<dbReference type="InterPro" id="IPR051487">
    <property type="entry name" value="Ser/Thr_Proteases_Immune/Dev"/>
</dbReference>
<proteinExistence type="inferred from homology"/>
<sequence>MGWRATYREDGTNIKLHGEFFTESKMKTDQSTYVDRLKPDFLLFESQPEPEAPISAEQEPAMPTPVTTRYSRKNVAEVRKCGRRVKLSVEKMPILESNLGRKISCGGALINRQWVVTAAHCVARTSGLRVRMGEHDIKQTTEKYTHEEMAVRRKVVNPGYNPSNYQHDIALLQLQRPVRFRRHVIPVCLPFNSEDFSGQKATVTGWGRTRYDQINQEATFTASGIQQKLEKTSFNLNCRNLILETSSRSSAFLKLESTRFDFSKETLT</sequence>
<name>A0AAV6TRW1_9ARAC</name>
<accession>A0AAV6TRW1</accession>
<evidence type="ECO:0000256" key="3">
    <source>
        <dbReference type="ARBA" id="ARBA00023180"/>
    </source>
</evidence>
<dbReference type="FunFam" id="2.40.10.10:FF:000028">
    <property type="entry name" value="Serine protease easter"/>
    <property type="match status" value="1"/>
</dbReference>
<comment type="similarity">
    <text evidence="4">Belongs to the peptidase S1 family. CLIP subfamily.</text>
</comment>
<evidence type="ECO:0000313" key="6">
    <source>
        <dbReference type="EMBL" id="KAG8174354.1"/>
    </source>
</evidence>
<dbReference type="PANTHER" id="PTHR24256">
    <property type="entry name" value="TRYPTASE-RELATED"/>
    <property type="match status" value="1"/>
</dbReference>
<dbReference type="Proteomes" id="UP000827092">
    <property type="component" value="Unassembled WGS sequence"/>
</dbReference>
<protein>
    <recommendedName>
        <fullName evidence="5">Peptidase S1 domain-containing protein</fullName>
    </recommendedName>
</protein>
<dbReference type="InterPro" id="IPR009003">
    <property type="entry name" value="Peptidase_S1_PA"/>
</dbReference>
<evidence type="ECO:0000256" key="4">
    <source>
        <dbReference type="ARBA" id="ARBA00024195"/>
    </source>
</evidence>
<dbReference type="SUPFAM" id="SSF50494">
    <property type="entry name" value="Trypsin-like serine proteases"/>
    <property type="match status" value="1"/>
</dbReference>
<dbReference type="GO" id="GO:0006508">
    <property type="term" value="P:proteolysis"/>
    <property type="evidence" value="ECO:0007669"/>
    <property type="project" value="InterPro"/>
</dbReference>
<keyword evidence="2" id="KW-1015">Disulfide bond</keyword>
<dbReference type="PROSITE" id="PS50240">
    <property type="entry name" value="TRYPSIN_DOM"/>
    <property type="match status" value="1"/>
</dbReference>
<evidence type="ECO:0000256" key="2">
    <source>
        <dbReference type="ARBA" id="ARBA00023157"/>
    </source>
</evidence>
<dbReference type="PROSITE" id="PS00134">
    <property type="entry name" value="TRYPSIN_HIS"/>
    <property type="match status" value="1"/>
</dbReference>
<dbReference type="InterPro" id="IPR043504">
    <property type="entry name" value="Peptidase_S1_PA_chymotrypsin"/>
</dbReference>
<dbReference type="InterPro" id="IPR001254">
    <property type="entry name" value="Trypsin_dom"/>
</dbReference>
<evidence type="ECO:0000256" key="1">
    <source>
        <dbReference type="ARBA" id="ARBA00022729"/>
    </source>
</evidence>
<keyword evidence="1" id="KW-0732">Signal</keyword>
<dbReference type="Pfam" id="PF00089">
    <property type="entry name" value="Trypsin"/>
    <property type="match status" value="1"/>
</dbReference>
<organism evidence="6 7">
    <name type="scientific">Oedothorax gibbosus</name>
    <dbReference type="NCBI Taxonomy" id="931172"/>
    <lineage>
        <taxon>Eukaryota</taxon>
        <taxon>Metazoa</taxon>
        <taxon>Ecdysozoa</taxon>
        <taxon>Arthropoda</taxon>
        <taxon>Chelicerata</taxon>
        <taxon>Arachnida</taxon>
        <taxon>Araneae</taxon>
        <taxon>Araneomorphae</taxon>
        <taxon>Entelegynae</taxon>
        <taxon>Araneoidea</taxon>
        <taxon>Linyphiidae</taxon>
        <taxon>Erigoninae</taxon>
        <taxon>Oedothorax</taxon>
    </lineage>
</organism>
<dbReference type="InterPro" id="IPR018114">
    <property type="entry name" value="TRYPSIN_HIS"/>
</dbReference>
<dbReference type="InterPro" id="IPR001314">
    <property type="entry name" value="Peptidase_S1A"/>
</dbReference>
<dbReference type="GO" id="GO:0004252">
    <property type="term" value="F:serine-type endopeptidase activity"/>
    <property type="evidence" value="ECO:0007669"/>
    <property type="project" value="InterPro"/>
</dbReference>
<dbReference type="PRINTS" id="PR00722">
    <property type="entry name" value="CHYMOTRYPSIN"/>
</dbReference>
<comment type="caution">
    <text evidence="6">The sequence shown here is derived from an EMBL/GenBank/DDBJ whole genome shotgun (WGS) entry which is preliminary data.</text>
</comment>
<keyword evidence="7" id="KW-1185">Reference proteome</keyword>
<dbReference type="EMBL" id="JAFNEN010001243">
    <property type="protein sequence ID" value="KAG8174354.1"/>
    <property type="molecule type" value="Genomic_DNA"/>
</dbReference>
<dbReference type="Gene3D" id="2.40.10.10">
    <property type="entry name" value="Trypsin-like serine proteases"/>
    <property type="match status" value="1"/>
</dbReference>
<reference evidence="6 7" key="1">
    <citation type="journal article" date="2022" name="Nat. Ecol. Evol.">
        <title>A masculinizing supergene underlies an exaggerated male reproductive morph in a spider.</title>
        <authorList>
            <person name="Hendrickx F."/>
            <person name="De Corte Z."/>
            <person name="Sonet G."/>
            <person name="Van Belleghem S.M."/>
            <person name="Kostlbacher S."/>
            <person name="Vangestel C."/>
        </authorList>
    </citation>
    <scope>NUCLEOTIDE SEQUENCE [LARGE SCALE GENOMIC DNA]</scope>
    <source>
        <strain evidence="6">W744_W776</strain>
    </source>
</reference>